<accession>A0A2H1E7F9</accession>
<evidence type="ECO:0000313" key="2">
    <source>
        <dbReference type="Proteomes" id="UP000231564"/>
    </source>
</evidence>
<evidence type="ECO:0000313" key="1">
    <source>
        <dbReference type="EMBL" id="SFZ80865.1"/>
    </source>
</evidence>
<proteinExistence type="predicted"/>
<dbReference type="KEGG" id="tmar:MARIT_0835"/>
<sequence>MNNEHNPMAVRIGNIQMLWEKTRQKNKQARLFALVSKSEDYPLVEGFFKLESSPYGKSPDTFVVFFMEFQGKEAFYHSLIQNWLDVFEEDLKKQPSWNWEDFPVLKEAFEKLDKNDEETLKLFYIKLLSSFKKFEGKQENLLIVSLIVKQVVATHKLHEAIKELHEALPKDVGLLLYDYKGRSLYDAVIQEEKGCFIEVPDQDISGAYQEIATQGDPNDPQVRFRKIVFEIGEAAKERNKKKVICLGEELIAVSKKVGDLSFYASAYLIYGSFLFQFKSEKERIQELLDKGIAIVKPSYQNKKECAGVMLQLMMFKASHYSMIGESDVAIDAFMKHIGYAKELEEGIQVITGYNYVLLIAMKKERAVYQPILEEAFEYGYAMDDESLKIVNFTLIADHYLNKISVAPIKEKEIIERMESIYGENWQDSPKTIAKKMSQEYQLKA</sequence>
<reference evidence="1 2" key="1">
    <citation type="submission" date="2016-11" db="EMBL/GenBank/DDBJ databases">
        <authorList>
            <person name="Jaros S."/>
            <person name="Januszkiewicz K."/>
            <person name="Wedrychowicz H."/>
        </authorList>
    </citation>
    <scope>NUCLEOTIDE SEQUENCE [LARGE SCALE GENOMIC DNA]</scope>
    <source>
        <strain evidence="1">NCIMB 2154T</strain>
    </source>
</reference>
<keyword evidence="2" id="KW-1185">Reference proteome</keyword>
<dbReference type="STRING" id="1349785.GCA_000509405_00217"/>
<dbReference type="Proteomes" id="UP000231564">
    <property type="component" value="Chromosome MARIT"/>
</dbReference>
<dbReference type="OrthoDB" id="615153at2"/>
<dbReference type="GeneID" id="47722408"/>
<organism evidence="1 2">
    <name type="scientific">Tenacibaculum maritimum NCIMB 2154</name>
    <dbReference type="NCBI Taxonomy" id="1349785"/>
    <lineage>
        <taxon>Bacteria</taxon>
        <taxon>Pseudomonadati</taxon>
        <taxon>Bacteroidota</taxon>
        <taxon>Flavobacteriia</taxon>
        <taxon>Flavobacteriales</taxon>
        <taxon>Flavobacteriaceae</taxon>
        <taxon>Tenacibaculum</taxon>
    </lineage>
</organism>
<name>A0A2H1E7F9_9FLAO</name>
<dbReference type="AlphaFoldDB" id="A0A2H1E7F9"/>
<protein>
    <submittedName>
        <fullName evidence="1">Uncharacterized protein</fullName>
    </submittedName>
</protein>
<dbReference type="RefSeq" id="WP_100210835.1">
    <property type="nucleotide sequence ID" value="NZ_CP138495.1"/>
</dbReference>
<gene>
    <name evidence="1" type="ORF">MARIT_0835</name>
</gene>
<dbReference type="EMBL" id="LT634361">
    <property type="protein sequence ID" value="SFZ80865.1"/>
    <property type="molecule type" value="Genomic_DNA"/>
</dbReference>